<gene>
    <name evidence="9" type="primary">SPOSA6832_00120</name>
</gene>
<dbReference type="PRINTS" id="PR00304">
    <property type="entry name" value="TCOMPLEXTCP1"/>
</dbReference>
<keyword evidence="10" id="KW-1185">Reference proteome</keyword>
<dbReference type="CDD" id="cd03341">
    <property type="entry name" value="TCP1_theta"/>
    <property type="match status" value="1"/>
</dbReference>
<dbReference type="GO" id="GO:0140662">
    <property type="term" value="F:ATP-dependent protein folding chaperone"/>
    <property type="evidence" value="ECO:0007669"/>
    <property type="project" value="InterPro"/>
</dbReference>
<organism evidence="9 10">
    <name type="scientific">Sporidiobolus salmonicolor</name>
    <name type="common">Yeast-like fungus</name>
    <name type="synonym">Sporobolomyces salmonicolor</name>
    <dbReference type="NCBI Taxonomy" id="5005"/>
    <lineage>
        <taxon>Eukaryota</taxon>
        <taxon>Fungi</taxon>
        <taxon>Dikarya</taxon>
        <taxon>Basidiomycota</taxon>
        <taxon>Pucciniomycotina</taxon>
        <taxon>Microbotryomycetes</taxon>
        <taxon>Sporidiobolales</taxon>
        <taxon>Sporidiobolaceae</taxon>
        <taxon>Sporobolomyces</taxon>
    </lineage>
</organism>
<evidence type="ECO:0000256" key="7">
    <source>
        <dbReference type="RuleBase" id="RU004187"/>
    </source>
</evidence>
<dbReference type="InterPro" id="IPR027413">
    <property type="entry name" value="GROEL-like_equatorial_sf"/>
</dbReference>
<evidence type="ECO:0000256" key="6">
    <source>
        <dbReference type="ARBA" id="ARBA00023186"/>
    </source>
</evidence>
<dbReference type="GO" id="GO:0051082">
    <property type="term" value="F:unfolded protein binding"/>
    <property type="evidence" value="ECO:0007669"/>
    <property type="project" value="InterPro"/>
</dbReference>
<dbReference type="FunFam" id="3.50.7.10:FF:000008">
    <property type="entry name" value="T-complex protein 1 subunit theta"/>
    <property type="match status" value="1"/>
</dbReference>
<evidence type="ECO:0000313" key="9">
    <source>
        <dbReference type="EMBL" id="CEQ38680.1"/>
    </source>
</evidence>
<protein>
    <submittedName>
        <fullName evidence="9">SPOSA6832_00120-mRNA-1:cds</fullName>
    </submittedName>
</protein>
<feature type="region of interest" description="Disordered" evidence="8">
    <location>
        <begin position="1"/>
        <end position="57"/>
    </location>
</feature>
<evidence type="ECO:0000256" key="2">
    <source>
        <dbReference type="ARBA" id="ARBA00008020"/>
    </source>
</evidence>
<dbReference type="InterPro" id="IPR012721">
    <property type="entry name" value="Chap_CCT_theta"/>
</dbReference>
<dbReference type="Pfam" id="PF00118">
    <property type="entry name" value="Cpn60_TCP1"/>
    <property type="match status" value="2"/>
</dbReference>
<accession>A0A0D6EGJ9</accession>
<dbReference type="GO" id="GO:0005737">
    <property type="term" value="C:cytoplasm"/>
    <property type="evidence" value="ECO:0007669"/>
    <property type="project" value="UniProtKB-SubCell"/>
</dbReference>
<feature type="region of interest" description="Disordered" evidence="8">
    <location>
        <begin position="645"/>
        <end position="673"/>
    </location>
</feature>
<evidence type="ECO:0000313" key="10">
    <source>
        <dbReference type="Proteomes" id="UP000243876"/>
    </source>
</evidence>
<feature type="compositionally biased region" description="Polar residues" evidence="8">
    <location>
        <begin position="653"/>
        <end position="673"/>
    </location>
</feature>
<dbReference type="InterPro" id="IPR027409">
    <property type="entry name" value="GroEL-like_apical_dom_sf"/>
</dbReference>
<dbReference type="OrthoDB" id="1748577at2759"/>
<evidence type="ECO:0000256" key="4">
    <source>
        <dbReference type="ARBA" id="ARBA00022741"/>
    </source>
</evidence>
<keyword evidence="6 7" id="KW-0143">Chaperone</keyword>
<dbReference type="GO" id="GO:0016887">
    <property type="term" value="F:ATP hydrolysis activity"/>
    <property type="evidence" value="ECO:0007669"/>
    <property type="project" value="InterPro"/>
</dbReference>
<evidence type="ECO:0000256" key="3">
    <source>
        <dbReference type="ARBA" id="ARBA00022490"/>
    </source>
</evidence>
<dbReference type="InterPro" id="IPR002423">
    <property type="entry name" value="Cpn60/GroEL/TCP-1"/>
</dbReference>
<comment type="similarity">
    <text evidence="2 7">Belongs to the TCP-1 chaperonin family.</text>
</comment>
<dbReference type="SUPFAM" id="SSF52029">
    <property type="entry name" value="GroEL apical domain-like"/>
    <property type="match status" value="1"/>
</dbReference>
<keyword evidence="5 7" id="KW-0067">ATP-binding</keyword>
<dbReference type="SUPFAM" id="SSF48592">
    <property type="entry name" value="GroEL equatorial domain-like"/>
    <property type="match status" value="3"/>
</dbReference>
<name>A0A0D6EGJ9_SPOSA</name>
<dbReference type="InterPro" id="IPR017998">
    <property type="entry name" value="Chaperone_TCP-1"/>
</dbReference>
<comment type="subcellular location">
    <subcellularLocation>
        <location evidence="1">Cytoplasm</location>
    </subcellularLocation>
</comment>
<dbReference type="AlphaFoldDB" id="A0A0D6EGJ9"/>
<dbReference type="Gene3D" id="1.10.560.10">
    <property type="entry name" value="GroEL-like equatorial domain"/>
    <property type="match status" value="3"/>
</dbReference>
<keyword evidence="4 7" id="KW-0547">Nucleotide-binding</keyword>
<dbReference type="EMBL" id="CENE01000001">
    <property type="protein sequence ID" value="CEQ38680.1"/>
    <property type="molecule type" value="Genomic_DNA"/>
</dbReference>
<evidence type="ECO:0000256" key="5">
    <source>
        <dbReference type="ARBA" id="ARBA00022840"/>
    </source>
</evidence>
<keyword evidence="3" id="KW-0963">Cytoplasm</keyword>
<evidence type="ECO:0000256" key="8">
    <source>
        <dbReference type="SAM" id="MobiDB-lite"/>
    </source>
</evidence>
<dbReference type="GO" id="GO:0005524">
    <property type="term" value="F:ATP binding"/>
    <property type="evidence" value="ECO:0007669"/>
    <property type="project" value="UniProtKB-KW"/>
</dbReference>
<dbReference type="Gene3D" id="3.50.7.10">
    <property type="entry name" value="GroEL"/>
    <property type="match status" value="1"/>
</dbReference>
<dbReference type="NCBIfam" id="TIGR02346">
    <property type="entry name" value="chap_CCT_theta"/>
    <property type="match status" value="1"/>
</dbReference>
<dbReference type="SUPFAM" id="SSF54849">
    <property type="entry name" value="GroEL-intermediate domain like"/>
    <property type="match status" value="1"/>
</dbReference>
<dbReference type="Proteomes" id="UP000243876">
    <property type="component" value="Unassembled WGS sequence"/>
</dbReference>
<feature type="non-terminal residue" evidence="9">
    <location>
        <position position="1"/>
    </location>
</feature>
<dbReference type="InterPro" id="IPR027410">
    <property type="entry name" value="TCP-1-like_intermed_sf"/>
</dbReference>
<reference evidence="10" key="1">
    <citation type="submission" date="2015-02" db="EMBL/GenBank/DDBJ databases">
        <authorList>
            <person name="Gon?alves P."/>
        </authorList>
    </citation>
    <scope>NUCLEOTIDE SEQUENCE [LARGE SCALE GENOMIC DNA]</scope>
</reference>
<dbReference type="Gene3D" id="3.30.260.10">
    <property type="entry name" value="TCP-1-like chaperonin intermediate domain"/>
    <property type="match status" value="1"/>
</dbReference>
<proteinExistence type="inferred from homology"/>
<dbReference type="PANTHER" id="PTHR11353">
    <property type="entry name" value="CHAPERONIN"/>
    <property type="match status" value="1"/>
</dbReference>
<evidence type="ECO:0000256" key="1">
    <source>
        <dbReference type="ARBA" id="ARBA00004496"/>
    </source>
</evidence>
<sequence>MALRVPQGGSSLFKEGYNVTSPRSHPRRARASSDSPRSQVNVCTPASRRPSFGPNGRNKMVINHLEKLFVTSDAATIIRELEVVHPAGKVLVMASQQQEAEVSGVSFALHLGRSSGCVPNLVGESAASWRGELAGRELGRCSPLWCRTAVADDLLKRQMGDRTNLVMILAGELLRKAEYLLTMGLHPSEVVLGYELAREKAIEELDKLAIRTLETPLTEESLKLALKPTLAAKQYGAEDLLASLVSEAVLAVMPKDPRAFNVDNVRVVKIMGGGLTQSRVIRGMVFGREPEAAQPPVLSTGTVLKATNAKVGVFTCGIDIAQTETKGTVLMKNAEDLLNFSRGEEKHMEKIFQEIADSGLNVIVAGSSVGELALHYLNRHNILVVKVLSKFDLRRLCRVVGATPLARLGAPTPDEMGQCDVVETVEIGGDRVTVFRQAEEATRTATVVVRGATTNQMDDIERAIDDGVNVVKGILKDSRLVCGAGATELELAKRVAEYGEKTPGLAQHAIKRFADALEVVPRTLAENAGLDATEVLSRLYAAHQSSEEGVVGVDVEVRLLRPLPSLSPRRLAGRLCPVSPDALRASPTHVPFARTIAQGENGGVLDANKAEIYDLLAATRWAIRYGTDAAISILRVDSIIMSRAAGGPAAPKQNPNWDEASGTSSAARSLLSD</sequence>